<protein>
    <recommendedName>
        <fullName evidence="4">Lipoprotein</fullName>
    </recommendedName>
</protein>
<proteinExistence type="predicted"/>
<sequence>MQKQHAPTKLIALAAVAVALPLMVAGCTKQPDTVDPSTPADATAEAKLEQLKSSGKVPGTFPASPTQLRVEVQGEEFGIHWKGTPMTEGCEPASAQPNAVLSPMLLQDAGIEDVQQCGTLFQASQADGSYIAWNAPK</sequence>
<name>A0ABW3TQS2_9MICO</name>
<dbReference type="Proteomes" id="UP001597181">
    <property type="component" value="Unassembled WGS sequence"/>
</dbReference>
<dbReference type="EMBL" id="JBHTLY010000007">
    <property type="protein sequence ID" value="MFD1202975.1"/>
    <property type="molecule type" value="Genomic_DNA"/>
</dbReference>
<dbReference type="RefSeq" id="WP_343960742.1">
    <property type="nucleotide sequence ID" value="NZ_BAAAKZ010000009.1"/>
</dbReference>
<feature type="signal peptide" evidence="1">
    <location>
        <begin position="1"/>
        <end position="24"/>
    </location>
</feature>
<accession>A0ABW3TQS2</accession>
<keyword evidence="1" id="KW-0732">Signal</keyword>
<evidence type="ECO:0000313" key="2">
    <source>
        <dbReference type="EMBL" id="MFD1202975.1"/>
    </source>
</evidence>
<organism evidence="2 3">
    <name type="scientific">Leucobacter albus</name>
    <dbReference type="NCBI Taxonomy" id="272210"/>
    <lineage>
        <taxon>Bacteria</taxon>
        <taxon>Bacillati</taxon>
        <taxon>Actinomycetota</taxon>
        <taxon>Actinomycetes</taxon>
        <taxon>Micrococcales</taxon>
        <taxon>Microbacteriaceae</taxon>
        <taxon>Leucobacter</taxon>
    </lineage>
</organism>
<keyword evidence="3" id="KW-1185">Reference proteome</keyword>
<dbReference type="PROSITE" id="PS51257">
    <property type="entry name" value="PROKAR_LIPOPROTEIN"/>
    <property type="match status" value="1"/>
</dbReference>
<evidence type="ECO:0008006" key="4">
    <source>
        <dbReference type="Google" id="ProtNLM"/>
    </source>
</evidence>
<feature type="chain" id="PRO_5045929397" description="Lipoprotein" evidence="1">
    <location>
        <begin position="25"/>
        <end position="137"/>
    </location>
</feature>
<gene>
    <name evidence="2" type="ORF">ACFQ3U_13825</name>
</gene>
<evidence type="ECO:0000313" key="3">
    <source>
        <dbReference type="Proteomes" id="UP001597181"/>
    </source>
</evidence>
<evidence type="ECO:0000256" key="1">
    <source>
        <dbReference type="SAM" id="SignalP"/>
    </source>
</evidence>
<comment type="caution">
    <text evidence="2">The sequence shown here is derived from an EMBL/GenBank/DDBJ whole genome shotgun (WGS) entry which is preliminary data.</text>
</comment>
<reference evidence="3" key="1">
    <citation type="journal article" date="2019" name="Int. J. Syst. Evol. Microbiol.">
        <title>The Global Catalogue of Microorganisms (GCM) 10K type strain sequencing project: providing services to taxonomists for standard genome sequencing and annotation.</title>
        <authorList>
            <consortium name="The Broad Institute Genomics Platform"/>
            <consortium name="The Broad Institute Genome Sequencing Center for Infectious Disease"/>
            <person name="Wu L."/>
            <person name="Ma J."/>
        </authorList>
    </citation>
    <scope>NUCLEOTIDE SEQUENCE [LARGE SCALE GENOMIC DNA]</scope>
    <source>
        <strain evidence="3">CCUG 50213</strain>
    </source>
</reference>